<reference evidence="2" key="1">
    <citation type="journal article" date="2019" name="bioRxiv">
        <title>The Genome of the Zebra Mussel, Dreissena polymorpha: A Resource for Invasive Species Research.</title>
        <authorList>
            <person name="McCartney M.A."/>
            <person name="Auch B."/>
            <person name="Kono T."/>
            <person name="Mallez S."/>
            <person name="Zhang Y."/>
            <person name="Obille A."/>
            <person name="Becker A."/>
            <person name="Abrahante J.E."/>
            <person name="Garbe J."/>
            <person name="Badalamenti J.P."/>
            <person name="Herman A."/>
            <person name="Mangelson H."/>
            <person name="Liachko I."/>
            <person name="Sullivan S."/>
            <person name="Sone E.D."/>
            <person name="Koren S."/>
            <person name="Silverstein K.A.T."/>
            <person name="Beckman K.B."/>
            <person name="Gohl D.M."/>
        </authorList>
    </citation>
    <scope>NUCLEOTIDE SEQUENCE</scope>
    <source>
        <strain evidence="2">Duluth1</strain>
        <tissue evidence="2">Whole animal</tissue>
    </source>
</reference>
<feature type="region of interest" description="Disordered" evidence="1">
    <location>
        <begin position="120"/>
        <end position="151"/>
    </location>
</feature>
<dbReference type="EMBL" id="JAIWYP010000005">
    <property type="protein sequence ID" value="KAH3823030.1"/>
    <property type="molecule type" value="Genomic_DNA"/>
</dbReference>
<evidence type="ECO:0000313" key="2">
    <source>
        <dbReference type="EMBL" id="KAH3823030.1"/>
    </source>
</evidence>
<comment type="caution">
    <text evidence="2">The sequence shown here is derived from an EMBL/GenBank/DDBJ whole genome shotgun (WGS) entry which is preliminary data.</text>
</comment>
<sequence length="151" mass="17504">MPQAYTQRDSHSGSCSNEGYREMNQWLHCTLCVDHVDRLNAKGAPVCSDTNKTPVAEAHHEWVIVRIHLCPAIPNLDEIEMTKQTLLRVEKKKSKESKCKQHQNNSIKCENTEYTNEYRNVKRSIRTNKRPYLQTLSTEAEPRRRNPSPGE</sequence>
<dbReference type="AlphaFoldDB" id="A0A9D4GU04"/>
<dbReference type="Proteomes" id="UP000828390">
    <property type="component" value="Unassembled WGS sequence"/>
</dbReference>
<evidence type="ECO:0000256" key="1">
    <source>
        <dbReference type="SAM" id="MobiDB-lite"/>
    </source>
</evidence>
<gene>
    <name evidence="2" type="ORF">DPMN_124825</name>
</gene>
<evidence type="ECO:0000313" key="3">
    <source>
        <dbReference type="Proteomes" id="UP000828390"/>
    </source>
</evidence>
<name>A0A9D4GU04_DREPO</name>
<keyword evidence="3" id="KW-1185">Reference proteome</keyword>
<accession>A0A9D4GU04</accession>
<protein>
    <submittedName>
        <fullName evidence="2">Uncharacterized protein</fullName>
    </submittedName>
</protein>
<organism evidence="2 3">
    <name type="scientific">Dreissena polymorpha</name>
    <name type="common">Zebra mussel</name>
    <name type="synonym">Mytilus polymorpha</name>
    <dbReference type="NCBI Taxonomy" id="45954"/>
    <lineage>
        <taxon>Eukaryota</taxon>
        <taxon>Metazoa</taxon>
        <taxon>Spiralia</taxon>
        <taxon>Lophotrochozoa</taxon>
        <taxon>Mollusca</taxon>
        <taxon>Bivalvia</taxon>
        <taxon>Autobranchia</taxon>
        <taxon>Heteroconchia</taxon>
        <taxon>Euheterodonta</taxon>
        <taxon>Imparidentia</taxon>
        <taxon>Neoheterodontei</taxon>
        <taxon>Myida</taxon>
        <taxon>Dreissenoidea</taxon>
        <taxon>Dreissenidae</taxon>
        <taxon>Dreissena</taxon>
    </lineage>
</organism>
<proteinExistence type="predicted"/>
<reference evidence="2" key="2">
    <citation type="submission" date="2020-11" db="EMBL/GenBank/DDBJ databases">
        <authorList>
            <person name="McCartney M.A."/>
            <person name="Auch B."/>
            <person name="Kono T."/>
            <person name="Mallez S."/>
            <person name="Becker A."/>
            <person name="Gohl D.M."/>
            <person name="Silverstein K.A.T."/>
            <person name="Koren S."/>
            <person name="Bechman K.B."/>
            <person name="Herman A."/>
            <person name="Abrahante J.E."/>
            <person name="Garbe J."/>
        </authorList>
    </citation>
    <scope>NUCLEOTIDE SEQUENCE</scope>
    <source>
        <strain evidence="2">Duluth1</strain>
        <tissue evidence="2">Whole animal</tissue>
    </source>
</reference>